<dbReference type="Proteomes" id="UP001156560">
    <property type="component" value="Chromosome 2"/>
</dbReference>
<comment type="similarity">
    <text evidence="1">Belongs to the LysR transcriptional regulatory family.</text>
</comment>
<dbReference type="PRINTS" id="PR00039">
    <property type="entry name" value="HTHLYSR"/>
</dbReference>
<dbReference type="SUPFAM" id="SSF46785">
    <property type="entry name" value="Winged helix' DNA-binding domain"/>
    <property type="match status" value="1"/>
</dbReference>
<name>A0AA47JM74_VIBPH</name>
<dbReference type="InterPro" id="IPR036390">
    <property type="entry name" value="WH_DNA-bd_sf"/>
</dbReference>
<evidence type="ECO:0000259" key="5">
    <source>
        <dbReference type="PROSITE" id="PS50931"/>
    </source>
</evidence>
<dbReference type="RefSeq" id="WP_108653693.1">
    <property type="nucleotide sequence ID" value="NZ_CP034290.1"/>
</dbReference>
<dbReference type="PANTHER" id="PTHR30346">
    <property type="entry name" value="TRANSCRIPTIONAL DUAL REGULATOR HCAR-RELATED"/>
    <property type="match status" value="1"/>
</dbReference>
<keyword evidence="4" id="KW-0804">Transcription</keyword>
<gene>
    <name evidence="6" type="ORF">O1Q84_20385</name>
</gene>
<dbReference type="GO" id="GO:0003700">
    <property type="term" value="F:DNA-binding transcription factor activity"/>
    <property type="evidence" value="ECO:0007669"/>
    <property type="project" value="InterPro"/>
</dbReference>
<reference evidence="6" key="1">
    <citation type="submission" date="2022-12" db="EMBL/GenBank/DDBJ databases">
        <title>Vibrio parahaemolyticus become highly virulent by producing novel Tc toxins.</title>
        <authorList>
            <person name="Yang F."/>
            <person name="You Y."/>
            <person name="Lai Q."/>
            <person name="Xu L."/>
            <person name="Li F."/>
        </authorList>
    </citation>
    <scope>NUCLEOTIDE SEQUENCE</scope>
    <source>
        <strain evidence="6">Vp-HL-202005</strain>
    </source>
</reference>
<proteinExistence type="inferred from homology"/>
<dbReference type="PROSITE" id="PS50931">
    <property type="entry name" value="HTH_LYSR"/>
    <property type="match status" value="1"/>
</dbReference>
<evidence type="ECO:0000256" key="3">
    <source>
        <dbReference type="ARBA" id="ARBA00023125"/>
    </source>
</evidence>
<dbReference type="Gene3D" id="3.40.190.10">
    <property type="entry name" value="Periplasmic binding protein-like II"/>
    <property type="match status" value="2"/>
</dbReference>
<dbReference type="GO" id="GO:0032993">
    <property type="term" value="C:protein-DNA complex"/>
    <property type="evidence" value="ECO:0007669"/>
    <property type="project" value="TreeGrafter"/>
</dbReference>
<dbReference type="Gene3D" id="1.10.10.10">
    <property type="entry name" value="Winged helix-like DNA-binding domain superfamily/Winged helix DNA-binding domain"/>
    <property type="match status" value="1"/>
</dbReference>
<keyword evidence="3" id="KW-0238">DNA-binding</keyword>
<accession>A0AA47JM74</accession>
<sequence length="293" mass="33176">MELRQIKYFLAVANSGGVTKAADILNVTQPAISRQIRELEEELGVQLFERVSRKLILTVAGEHFREQMDKVSSDIEKATQTVKKVASGAIGNLRLGSVETVLWEGLVPNHLSLFRTQNPDVRIEMITDNTTVLLNQMEHGSLDCAFVYLFRELDSSYGVIQLRSDPMALAYPASWEKKFHDNVSISKLNSLPFIRFPQESYPAFFEWQEQQFRTLGLSPNVLHWAHHESSMLALVAAEQGIAIVNSKHINRASPLVRFITLSELDLQLPLCFVWKNEKTSPVVKRLSNQLVDS</sequence>
<evidence type="ECO:0000256" key="4">
    <source>
        <dbReference type="ARBA" id="ARBA00023163"/>
    </source>
</evidence>
<evidence type="ECO:0000313" key="6">
    <source>
        <dbReference type="EMBL" id="WAT93354.1"/>
    </source>
</evidence>
<evidence type="ECO:0000256" key="2">
    <source>
        <dbReference type="ARBA" id="ARBA00023015"/>
    </source>
</evidence>
<organism evidence="6 7">
    <name type="scientific">Vibrio parahaemolyticus</name>
    <dbReference type="NCBI Taxonomy" id="670"/>
    <lineage>
        <taxon>Bacteria</taxon>
        <taxon>Pseudomonadati</taxon>
        <taxon>Pseudomonadota</taxon>
        <taxon>Gammaproteobacteria</taxon>
        <taxon>Vibrionales</taxon>
        <taxon>Vibrionaceae</taxon>
        <taxon>Vibrio</taxon>
    </lineage>
</organism>
<dbReference type="EMBL" id="CP114195">
    <property type="protein sequence ID" value="WAT93354.1"/>
    <property type="molecule type" value="Genomic_DNA"/>
</dbReference>
<dbReference type="AlphaFoldDB" id="A0AA47JM74"/>
<dbReference type="Pfam" id="PF00126">
    <property type="entry name" value="HTH_1"/>
    <property type="match status" value="1"/>
</dbReference>
<dbReference type="GO" id="GO:0003677">
    <property type="term" value="F:DNA binding"/>
    <property type="evidence" value="ECO:0007669"/>
    <property type="project" value="UniProtKB-KW"/>
</dbReference>
<protein>
    <submittedName>
        <fullName evidence="6">LysR family transcriptional regulator</fullName>
    </submittedName>
</protein>
<feature type="domain" description="HTH lysR-type" evidence="5">
    <location>
        <begin position="1"/>
        <end position="58"/>
    </location>
</feature>
<dbReference type="InterPro" id="IPR000847">
    <property type="entry name" value="LysR_HTH_N"/>
</dbReference>
<dbReference type="SUPFAM" id="SSF53850">
    <property type="entry name" value="Periplasmic binding protein-like II"/>
    <property type="match status" value="1"/>
</dbReference>
<evidence type="ECO:0000313" key="7">
    <source>
        <dbReference type="Proteomes" id="UP001156560"/>
    </source>
</evidence>
<dbReference type="CDD" id="cd08414">
    <property type="entry name" value="PBP2_LTTR_aromatics_like"/>
    <property type="match status" value="1"/>
</dbReference>
<dbReference type="Pfam" id="PF03466">
    <property type="entry name" value="LysR_substrate"/>
    <property type="match status" value="1"/>
</dbReference>
<dbReference type="InterPro" id="IPR036388">
    <property type="entry name" value="WH-like_DNA-bd_sf"/>
</dbReference>
<evidence type="ECO:0000256" key="1">
    <source>
        <dbReference type="ARBA" id="ARBA00009437"/>
    </source>
</evidence>
<dbReference type="PANTHER" id="PTHR30346:SF28">
    <property type="entry name" value="HTH-TYPE TRANSCRIPTIONAL REGULATOR CYNR"/>
    <property type="match status" value="1"/>
</dbReference>
<dbReference type="FunFam" id="1.10.10.10:FF:000001">
    <property type="entry name" value="LysR family transcriptional regulator"/>
    <property type="match status" value="1"/>
</dbReference>
<keyword evidence="2" id="KW-0805">Transcription regulation</keyword>
<dbReference type="InterPro" id="IPR005119">
    <property type="entry name" value="LysR_subst-bd"/>
</dbReference>